<feature type="repeat" description="ANK" evidence="3">
    <location>
        <begin position="40"/>
        <end position="72"/>
    </location>
</feature>
<evidence type="ECO:0000256" key="1">
    <source>
        <dbReference type="ARBA" id="ARBA00022737"/>
    </source>
</evidence>
<evidence type="ECO:0000256" key="3">
    <source>
        <dbReference type="PROSITE-ProRule" id="PRU00023"/>
    </source>
</evidence>
<protein>
    <submittedName>
        <fullName evidence="5">Uncharacterized protein</fullName>
    </submittedName>
</protein>
<dbReference type="Pfam" id="PF12796">
    <property type="entry name" value="Ank_2"/>
    <property type="match status" value="1"/>
</dbReference>
<feature type="repeat" description="ANK" evidence="3">
    <location>
        <begin position="75"/>
        <end position="107"/>
    </location>
</feature>
<dbReference type="RefSeq" id="WP_167033782.1">
    <property type="nucleotide sequence ID" value="NZ_CP050177.1"/>
</dbReference>
<proteinExistence type="predicted"/>
<keyword evidence="6" id="KW-1185">Reference proteome</keyword>
<name>A0A6G9H417_9ACTN</name>
<dbReference type="SUPFAM" id="SSF48403">
    <property type="entry name" value="Ankyrin repeat"/>
    <property type="match status" value="1"/>
</dbReference>
<feature type="region of interest" description="Disordered" evidence="4">
    <location>
        <begin position="165"/>
        <end position="201"/>
    </location>
</feature>
<dbReference type="Gene3D" id="1.25.10.10">
    <property type="entry name" value="Leucine-rich Repeat Variant"/>
    <property type="match status" value="1"/>
</dbReference>
<dbReference type="Proteomes" id="UP000501179">
    <property type="component" value="Chromosome"/>
</dbReference>
<dbReference type="InterPro" id="IPR011989">
    <property type="entry name" value="ARM-like"/>
</dbReference>
<dbReference type="SUPFAM" id="SSF48371">
    <property type="entry name" value="ARM repeat"/>
    <property type="match status" value="1"/>
</dbReference>
<keyword evidence="2 3" id="KW-0040">ANK repeat</keyword>
<dbReference type="PROSITE" id="PS50088">
    <property type="entry name" value="ANK_REPEAT"/>
    <property type="match status" value="3"/>
</dbReference>
<dbReference type="SMART" id="SM00248">
    <property type="entry name" value="ANK"/>
    <property type="match status" value="5"/>
</dbReference>
<dbReference type="Pfam" id="PF13646">
    <property type="entry name" value="HEAT_2"/>
    <property type="match status" value="1"/>
</dbReference>
<feature type="compositionally biased region" description="Low complexity" evidence="4">
    <location>
        <begin position="165"/>
        <end position="177"/>
    </location>
</feature>
<dbReference type="Gene3D" id="1.25.40.20">
    <property type="entry name" value="Ankyrin repeat-containing domain"/>
    <property type="match status" value="1"/>
</dbReference>
<evidence type="ECO:0000256" key="4">
    <source>
        <dbReference type="SAM" id="MobiDB-lite"/>
    </source>
</evidence>
<dbReference type="PANTHER" id="PTHR24201">
    <property type="entry name" value="ANK_REP_REGION DOMAIN-CONTAINING PROTEIN"/>
    <property type="match status" value="1"/>
</dbReference>
<evidence type="ECO:0000313" key="5">
    <source>
        <dbReference type="EMBL" id="QIQ05272.1"/>
    </source>
</evidence>
<sequence>MTIEPTAGVHGLFEAVLSGADDTVVHLLRAGVPADATDDDGQSALYLAAVSDEPGLVRLLLAAGADPERGSGPDGADLPLCGAASGGHTEVVRALLAAGARPDRREAFGFTALAWAVVQGFPDTAEALLEHGADPDLPGPGDEPPLVLAARRGSPSTTRVLLRYGAGTRGAPTTGTDADTDPDAHSTAPDARSPDPTPDTGTLAAALAEARRWMGVDVEREVRAGLLRAYGDGYETVVRRIEEDGSETVVVELLRDGLPVAGQEQQTGHAAVATLLEAESGVRTPYEELAGRALRCGDRGRDDWSEAAAALWRRGDEETFLAAAAWCAGEDALRQAFAADVLAGLGGATDGAAQDTAEGAGRFTARAVALLRELSRGATETTLIGAVVTGLGRQGDPGALPEILRHSGHRDAGVRRRVAAALAGLVPDGQGDGVWALILLSGDADASVRKAAVRGLAGVVDDTPTLREALAARLDDPEADTAAAAARGLAVRQDPRAVGALARILADGDAGGGARRTAVEAVRYVPEGPERRRLERTLPRRH</sequence>
<dbReference type="InterPro" id="IPR050776">
    <property type="entry name" value="Ank_Repeat/CDKN_Inhibitor"/>
</dbReference>
<accession>A0A6G9H417</accession>
<dbReference type="InterPro" id="IPR036770">
    <property type="entry name" value="Ankyrin_rpt-contain_sf"/>
</dbReference>
<dbReference type="InterPro" id="IPR002110">
    <property type="entry name" value="Ankyrin_rpt"/>
</dbReference>
<dbReference type="PROSITE" id="PS50297">
    <property type="entry name" value="ANK_REP_REGION"/>
    <property type="match status" value="2"/>
</dbReference>
<reference evidence="5 6" key="1">
    <citation type="submission" date="2020-03" db="EMBL/GenBank/DDBJ databases">
        <title>A novel species.</title>
        <authorList>
            <person name="Gao J."/>
        </authorList>
    </citation>
    <scope>NUCLEOTIDE SEQUENCE [LARGE SCALE GENOMIC DNA]</scope>
    <source>
        <strain evidence="5 6">QMT-12</strain>
    </source>
</reference>
<dbReference type="Pfam" id="PF00023">
    <property type="entry name" value="Ank"/>
    <property type="match status" value="1"/>
</dbReference>
<dbReference type="KEGG" id="slia:HA039_25990"/>
<gene>
    <name evidence="5" type="ORF">HA039_25990</name>
</gene>
<dbReference type="EMBL" id="CP050177">
    <property type="protein sequence ID" value="QIQ05272.1"/>
    <property type="molecule type" value="Genomic_DNA"/>
</dbReference>
<dbReference type="AlphaFoldDB" id="A0A6G9H417"/>
<keyword evidence="1" id="KW-0677">Repeat</keyword>
<evidence type="ECO:0000313" key="6">
    <source>
        <dbReference type="Proteomes" id="UP000501179"/>
    </source>
</evidence>
<feature type="repeat" description="ANK" evidence="3">
    <location>
        <begin position="108"/>
        <end position="140"/>
    </location>
</feature>
<dbReference type="InterPro" id="IPR016024">
    <property type="entry name" value="ARM-type_fold"/>
</dbReference>
<organism evidence="5 6">
    <name type="scientific">Streptomyces liangshanensis</name>
    <dbReference type="NCBI Taxonomy" id="2717324"/>
    <lineage>
        <taxon>Bacteria</taxon>
        <taxon>Bacillati</taxon>
        <taxon>Actinomycetota</taxon>
        <taxon>Actinomycetes</taxon>
        <taxon>Kitasatosporales</taxon>
        <taxon>Streptomycetaceae</taxon>
        <taxon>Streptomyces</taxon>
    </lineage>
</organism>
<evidence type="ECO:0000256" key="2">
    <source>
        <dbReference type="ARBA" id="ARBA00023043"/>
    </source>
</evidence>